<organism evidence="8 9">
    <name type="scientific">Niastella populi</name>
    <dbReference type="NCBI Taxonomy" id="550983"/>
    <lineage>
        <taxon>Bacteria</taxon>
        <taxon>Pseudomonadati</taxon>
        <taxon>Bacteroidota</taxon>
        <taxon>Chitinophagia</taxon>
        <taxon>Chitinophagales</taxon>
        <taxon>Chitinophagaceae</taxon>
        <taxon>Niastella</taxon>
    </lineage>
</organism>
<evidence type="ECO:0000256" key="7">
    <source>
        <dbReference type="SAM" id="Phobius"/>
    </source>
</evidence>
<feature type="transmembrane region" description="Helical" evidence="7">
    <location>
        <begin position="120"/>
        <end position="145"/>
    </location>
</feature>
<feature type="transmembrane region" description="Helical" evidence="7">
    <location>
        <begin position="75"/>
        <end position="99"/>
    </location>
</feature>
<evidence type="ECO:0000256" key="6">
    <source>
        <dbReference type="RuleBase" id="RU362091"/>
    </source>
</evidence>
<name>A0A1V9GCM3_9BACT</name>
<dbReference type="RefSeq" id="WP_081158627.1">
    <property type="nucleotide sequence ID" value="NZ_LWBP01000001.1"/>
</dbReference>
<comment type="similarity">
    <text evidence="2 6">Belongs to the sodium:solute symporter (SSF) (TC 2.A.21) family.</text>
</comment>
<dbReference type="OrthoDB" id="9814523at2"/>
<evidence type="ECO:0000256" key="4">
    <source>
        <dbReference type="ARBA" id="ARBA00022989"/>
    </source>
</evidence>
<feature type="transmembrane region" description="Helical" evidence="7">
    <location>
        <begin position="328"/>
        <end position="358"/>
    </location>
</feature>
<protein>
    <submittedName>
        <fullName evidence="8">Solute:sodium symporter family transporter</fullName>
    </submittedName>
</protein>
<feature type="transmembrane region" description="Helical" evidence="7">
    <location>
        <begin position="281"/>
        <end position="308"/>
    </location>
</feature>
<gene>
    <name evidence="8" type="ORF">A4R26_00705</name>
</gene>
<dbReference type="Proteomes" id="UP000192276">
    <property type="component" value="Unassembled WGS sequence"/>
</dbReference>
<sequence length="529" mass="58055">MNVTGFLCFLLFLGLVAVIAIYKTRKMRLNTTAAYFMGNRTLGFWMVGFSLFLTNMSCNTLIGENEFVYTNDMSVMAWGMSSVLAMLIVAEFFLPIYLRMGAVTTPDFLGQRFGPRLKKIVSLFFLASYVVSLIPTVLYGSAVALNGIFHVDEVLGISYFAAIWLLVIAVGIIGCCYTVLGGFRAITVSDLVQGAALLVGGILLLVFGLRYLGQGSVLQGVQTILASKKEHLNAIGSAHDPIPFSTIFTGMFLINLYYWGMEQYIMQQALAAKSLSQGQKGISLAALGKVIAPLLLNVPGLIAVHLYPTLTNTATVFPKLIGDVLPPVITGFIAAVVFGSAISTFNAGLNSSGTLFIMNLYKQWRSRAGDRELVKAARIFQLSITLVAMCFSPFISRFDGGFYYYIQKMSSFFSVPVFTVMIVGFMTKKVSETAATIGLLFFIVTYMLSQLVLDLPLHYLHVLGILFITTVALMLIVARWKPMATPYVQPNTAVVDLKPWRSRHLFFLLLLVLMAGAFILFSEAGIAKQ</sequence>
<keyword evidence="4 7" id="KW-1133">Transmembrane helix</keyword>
<dbReference type="EMBL" id="LWBP01000001">
    <property type="protein sequence ID" value="OQP68363.1"/>
    <property type="molecule type" value="Genomic_DNA"/>
</dbReference>
<reference evidence="9" key="1">
    <citation type="submission" date="2016-04" db="EMBL/GenBank/DDBJ databases">
        <authorList>
            <person name="Chen L."/>
            <person name="Zhuang W."/>
            <person name="Wang G."/>
        </authorList>
    </citation>
    <scope>NUCLEOTIDE SEQUENCE [LARGE SCALE GENOMIC DNA]</scope>
    <source>
        <strain evidence="9">208</strain>
    </source>
</reference>
<feature type="transmembrane region" description="Helical" evidence="7">
    <location>
        <begin position="157"/>
        <end position="180"/>
    </location>
</feature>
<evidence type="ECO:0000256" key="5">
    <source>
        <dbReference type="ARBA" id="ARBA00023136"/>
    </source>
</evidence>
<dbReference type="PROSITE" id="PS50283">
    <property type="entry name" value="NA_SOLUT_SYMP_3"/>
    <property type="match status" value="1"/>
</dbReference>
<dbReference type="InterPro" id="IPR038377">
    <property type="entry name" value="Na/Glc_symporter_sf"/>
</dbReference>
<evidence type="ECO:0000313" key="9">
    <source>
        <dbReference type="Proteomes" id="UP000192276"/>
    </source>
</evidence>
<dbReference type="GO" id="GO:0005886">
    <property type="term" value="C:plasma membrane"/>
    <property type="evidence" value="ECO:0007669"/>
    <property type="project" value="TreeGrafter"/>
</dbReference>
<dbReference type="Gene3D" id="1.20.1730.10">
    <property type="entry name" value="Sodium/glucose cotransporter"/>
    <property type="match status" value="1"/>
</dbReference>
<feature type="transmembrane region" description="Helical" evidence="7">
    <location>
        <begin position="433"/>
        <end position="453"/>
    </location>
</feature>
<feature type="transmembrane region" description="Helical" evidence="7">
    <location>
        <begin position="242"/>
        <end position="260"/>
    </location>
</feature>
<dbReference type="CDD" id="cd10328">
    <property type="entry name" value="SLC5sbd_YidK"/>
    <property type="match status" value="1"/>
</dbReference>
<dbReference type="NCBIfam" id="NF007790">
    <property type="entry name" value="PRK10484.1"/>
    <property type="match status" value="1"/>
</dbReference>
<feature type="transmembrane region" description="Helical" evidence="7">
    <location>
        <begin position="6"/>
        <end position="22"/>
    </location>
</feature>
<keyword evidence="9" id="KW-1185">Reference proteome</keyword>
<dbReference type="AlphaFoldDB" id="A0A1V9GCM3"/>
<dbReference type="PANTHER" id="PTHR11819:SF195">
    <property type="entry name" value="SODIUM_GLUCOSE COTRANSPORTER 4"/>
    <property type="match status" value="1"/>
</dbReference>
<comment type="caution">
    <text evidence="8">The sequence shown here is derived from an EMBL/GenBank/DDBJ whole genome shotgun (WGS) entry which is preliminary data.</text>
</comment>
<evidence type="ECO:0000256" key="2">
    <source>
        <dbReference type="ARBA" id="ARBA00006434"/>
    </source>
</evidence>
<feature type="transmembrane region" description="Helical" evidence="7">
    <location>
        <begin position="192"/>
        <end position="212"/>
    </location>
</feature>
<feature type="transmembrane region" description="Helical" evidence="7">
    <location>
        <begin position="402"/>
        <end position="426"/>
    </location>
</feature>
<feature type="transmembrane region" description="Helical" evidence="7">
    <location>
        <begin position="42"/>
        <end position="63"/>
    </location>
</feature>
<dbReference type="GO" id="GO:0005412">
    <property type="term" value="F:D-glucose:sodium symporter activity"/>
    <property type="evidence" value="ECO:0007669"/>
    <property type="project" value="TreeGrafter"/>
</dbReference>
<comment type="subcellular location">
    <subcellularLocation>
        <location evidence="1">Membrane</location>
        <topology evidence="1">Multi-pass membrane protein</topology>
    </subcellularLocation>
</comment>
<evidence type="ECO:0000313" key="8">
    <source>
        <dbReference type="EMBL" id="OQP68363.1"/>
    </source>
</evidence>
<proteinExistence type="inferred from homology"/>
<keyword evidence="3 7" id="KW-0812">Transmembrane</keyword>
<keyword evidence="5 7" id="KW-0472">Membrane</keyword>
<dbReference type="NCBIfam" id="TIGR00813">
    <property type="entry name" value="sss"/>
    <property type="match status" value="1"/>
</dbReference>
<feature type="transmembrane region" description="Helical" evidence="7">
    <location>
        <begin position="379"/>
        <end position="396"/>
    </location>
</feature>
<dbReference type="PANTHER" id="PTHR11819">
    <property type="entry name" value="SOLUTE CARRIER FAMILY 5"/>
    <property type="match status" value="1"/>
</dbReference>
<evidence type="ECO:0000256" key="1">
    <source>
        <dbReference type="ARBA" id="ARBA00004141"/>
    </source>
</evidence>
<feature type="transmembrane region" description="Helical" evidence="7">
    <location>
        <begin position="505"/>
        <end position="527"/>
    </location>
</feature>
<accession>A0A1V9GCM3</accession>
<dbReference type="STRING" id="550983.A4R26_00705"/>
<dbReference type="Pfam" id="PF00474">
    <property type="entry name" value="SSF"/>
    <property type="match status" value="1"/>
</dbReference>
<feature type="transmembrane region" description="Helical" evidence="7">
    <location>
        <begin position="459"/>
        <end position="478"/>
    </location>
</feature>
<dbReference type="InterPro" id="IPR001734">
    <property type="entry name" value="Na/solute_symporter"/>
</dbReference>
<evidence type="ECO:0000256" key="3">
    <source>
        <dbReference type="ARBA" id="ARBA00022692"/>
    </source>
</evidence>